<proteinExistence type="predicted"/>
<protein>
    <submittedName>
        <fullName evidence="2">Uncharacterized protein</fullName>
    </submittedName>
</protein>
<gene>
    <name evidence="2" type="ORF">B0I36DRAFT_150437</name>
</gene>
<dbReference type="EMBL" id="JAGTJQ010000008">
    <property type="protein sequence ID" value="KAH7025890.1"/>
    <property type="molecule type" value="Genomic_DNA"/>
</dbReference>
<dbReference type="GeneID" id="70178049"/>
<dbReference type="RefSeq" id="XP_046009107.1">
    <property type="nucleotide sequence ID" value="XM_046148503.1"/>
</dbReference>
<keyword evidence="3" id="KW-1185">Reference proteome</keyword>
<sequence length="178" mass="18833">MLIIASNGAINVQESPTQISERRRNVKSTFSNKPIATPSAFAAAPLPCPTGTITNNALQTKDPNSDLKCPRGGGARPRVDEEPFALRLLDADREWVDAFKAGGDRVSSSSMTCSPASSLELVDDVLVRSDEVECWCSRSRAPTRESPASSSSACISSCAWAASSAPSRSSAWESVLNG</sequence>
<name>A0A9P8XYA5_9PEZI</name>
<comment type="caution">
    <text evidence="2">The sequence shown here is derived from an EMBL/GenBank/DDBJ whole genome shotgun (WGS) entry which is preliminary data.</text>
</comment>
<evidence type="ECO:0000313" key="2">
    <source>
        <dbReference type="EMBL" id="KAH7025890.1"/>
    </source>
</evidence>
<feature type="region of interest" description="Disordered" evidence="1">
    <location>
        <begin position="55"/>
        <end position="78"/>
    </location>
</feature>
<evidence type="ECO:0000313" key="3">
    <source>
        <dbReference type="Proteomes" id="UP000756346"/>
    </source>
</evidence>
<dbReference type="AlphaFoldDB" id="A0A9P8XYA5"/>
<accession>A0A9P8XYA5</accession>
<dbReference type="Proteomes" id="UP000756346">
    <property type="component" value="Unassembled WGS sequence"/>
</dbReference>
<evidence type="ECO:0000256" key="1">
    <source>
        <dbReference type="SAM" id="MobiDB-lite"/>
    </source>
</evidence>
<reference evidence="2" key="1">
    <citation type="journal article" date="2021" name="Nat. Commun.">
        <title>Genetic determinants of endophytism in the Arabidopsis root mycobiome.</title>
        <authorList>
            <person name="Mesny F."/>
            <person name="Miyauchi S."/>
            <person name="Thiergart T."/>
            <person name="Pickel B."/>
            <person name="Atanasova L."/>
            <person name="Karlsson M."/>
            <person name="Huettel B."/>
            <person name="Barry K.W."/>
            <person name="Haridas S."/>
            <person name="Chen C."/>
            <person name="Bauer D."/>
            <person name="Andreopoulos W."/>
            <person name="Pangilinan J."/>
            <person name="LaButti K."/>
            <person name="Riley R."/>
            <person name="Lipzen A."/>
            <person name="Clum A."/>
            <person name="Drula E."/>
            <person name="Henrissat B."/>
            <person name="Kohler A."/>
            <person name="Grigoriev I.V."/>
            <person name="Martin F.M."/>
            <person name="Hacquard S."/>
        </authorList>
    </citation>
    <scope>NUCLEOTIDE SEQUENCE</scope>
    <source>
        <strain evidence="2">MPI-CAGE-CH-0230</strain>
    </source>
</reference>
<organism evidence="2 3">
    <name type="scientific">Microdochium trichocladiopsis</name>
    <dbReference type="NCBI Taxonomy" id="1682393"/>
    <lineage>
        <taxon>Eukaryota</taxon>
        <taxon>Fungi</taxon>
        <taxon>Dikarya</taxon>
        <taxon>Ascomycota</taxon>
        <taxon>Pezizomycotina</taxon>
        <taxon>Sordariomycetes</taxon>
        <taxon>Xylariomycetidae</taxon>
        <taxon>Xylariales</taxon>
        <taxon>Microdochiaceae</taxon>
        <taxon>Microdochium</taxon>
    </lineage>
</organism>